<sequence length="160" mass="17427">MASVRSVLSALGALFRPSRTARTPSRPAETVQVDPSRLGRIRTSYNPSLDGDADPGEIVWTWVPYEEADGRGKDRPVLVVAAEPSGSVLAVALTSQEHPGRAEYLPIGSGEWDGRGRPSFVRLDRVFRVAPGGLRREGAALDARRFDTVRRALAARYGWS</sequence>
<comment type="caution">
    <text evidence="3">The sequence shown here is derived from an EMBL/GenBank/DDBJ whole genome shotgun (WGS) entry which is preliminary data.</text>
</comment>
<organism evidence="3 4">
    <name type="scientific">Leifsonia soli</name>
    <dbReference type="NCBI Taxonomy" id="582665"/>
    <lineage>
        <taxon>Bacteria</taxon>
        <taxon>Bacillati</taxon>
        <taxon>Actinomycetota</taxon>
        <taxon>Actinomycetes</taxon>
        <taxon>Micrococcales</taxon>
        <taxon>Microbacteriaceae</taxon>
        <taxon>Leifsonia</taxon>
    </lineage>
</organism>
<protein>
    <recommendedName>
        <fullName evidence="5">Type II toxin-antitoxin system PemK/MazF family toxin</fullName>
    </recommendedName>
</protein>
<gene>
    <name evidence="3" type="ORF">BJ963_001251</name>
</gene>
<dbReference type="GO" id="GO:0003677">
    <property type="term" value="F:DNA binding"/>
    <property type="evidence" value="ECO:0007669"/>
    <property type="project" value="InterPro"/>
</dbReference>
<keyword evidence="4" id="KW-1185">Reference proteome</keyword>
<evidence type="ECO:0000256" key="1">
    <source>
        <dbReference type="ARBA" id="ARBA00007521"/>
    </source>
</evidence>
<accession>A0A852SYK3</accession>
<evidence type="ECO:0000256" key="2">
    <source>
        <dbReference type="ARBA" id="ARBA00022649"/>
    </source>
</evidence>
<dbReference type="Proteomes" id="UP000589620">
    <property type="component" value="Unassembled WGS sequence"/>
</dbReference>
<dbReference type="RefSeq" id="WP_425484713.1">
    <property type="nucleotide sequence ID" value="NZ_BAAAPX010000001.1"/>
</dbReference>
<dbReference type="InterPro" id="IPR003477">
    <property type="entry name" value="PemK-like"/>
</dbReference>
<dbReference type="SUPFAM" id="SSF50118">
    <property type="entry name" value="Cell growth inhibitor/plasmid maintenance toxic component"/>
    <property type="match status" value="1"/>
</dbReference>
<dbReference type="Pfam" id="PF02452">
    <property type="entry name" value="PemK_toxin"/>
    <property type="match status" value="1"/>
</dbReference>
<evidence type="ECO:0000313" key="4">
    <source>
        <dbReference type="Proteomes" id="UP000589620"/>
    </source>
</evidence>
<keyword evidence="2" id="KW-1277">Toxin-antitoxin system</keyword>
<dbReference type="InterPro" id="IPR011067">
    <property type="entry name" value="Plasmid_toxin/cell-grow_inhib"/>
</dbReference>
<dbReference type="Gene3D" id="2.30.30.110">
    <property type="match status" value="1"/>
</dbReference>
<comment type="similarity">
    <text evidence="1">Belongs to the PemK/MazF family.</text>
</comment>
<reference evidence="3 4" key="1">
    <citation type="submission" date="2020-07" db="EMBL/GenBank/DDBJ databases">
        <title>Sequencing the genomes of 1000 actinobacteria strains.</title>
        <authorList>
            <person name="Klenk H.-P."/>
        </authorList>
    </citation>
    <scope>NUCLEOTIDE SEQUENCE [LARGE SCALE GENOMIC DNA]</scope>
    <source>
        <strain evidence="3 4">DSM 23871</strain>
    </source>
</reference>
<dbReference type="EMBL" id="JACCBJ010000001">
    <property type="protein sequence ID" value="NYD73732.1"/>
    <property type="molecule type" value="Genomic_DNA"/>
</dbReference>
<evidence type="ECO:0000313" key="3">
    <source>
        <dbReference type="EMBL" id="NYD73732.1"/>
    </source>
</evidence>
<dbReference type="AlphaFoldDB" id="A0A852SYK3"/>
<name>A0A852SYK3_9MICO</name>
<evidence type="ECO:0008006" key="5">
    <source>
        <dbReference type="Google" id="ProtNLM"/>
    </source>
</evidence>
<proteinExistence type="inferred from homology"/>